<accession>A0AAF0AV34</accession>
<organism evidence="1 2">
    <name type="scientific">Schizosaccharomyces osmophilus</name>
    <dbReference type="NCBI Taxonomy" id="2545709"/>
    <lineage>
        <taxon>Eukaryota</taxon>
        <taxon>Fungi</taxon>
        <taxon>Dikarya</taxon>
        <taxon>Ascomycota</taxon>
        <taxon>Taphrinomycotina</taxon>
        <taxon>Schizosaccharomycetes</taxon>
        <taxon>Schizosaccharomycetales</taxon>
        <taxon>Schizosaccharomycetaceae</taxon>
        <taxon>Schizosaccharomyces</taxon>
    </lineage>
</organism>
<dbReference type="KEGG" id="som:SOMG_02579"/>
<gene>
    <name evidence="1" type="ORF">SOMG_02579</name>
</gene>
<dbReference type="GeneID" id="80876060"/>
<dbReference type="RefSeq" id="XP_056037399.1">
    <property type="nucleotide sequence ID" value="XM_056181371.1"/>
</dbReference>
<protein>
    <submittedName>
        <fullName evidence="1">Uncharacterized protein</fullName>
    </submittedName>
</protein>
<evidence type="ECO:0000313" key="2">
    <source>
        <dbReference type="Proteomes" id="UP001212411"/>
    </source>
</evidence>
<sequence>MTIYEENTYKSRDPYVGMFQQSVGPGLKKNFEEGVELMIVRKFASTPDITRVLTSLVMDRSERASRQN</sequence>
<dbReference type="AlphaFoldDB" id="A0AAF0AV34"/>
<keyword evidence="2" id="KW-1185">Reference proteome</keyword>
<dbReference type="EMBL" id="CP115612">
    <property type="protein sequence ID" value="WBW73156.1"/>
    <property type="molecule type" value="Genomic_DNA"/>
</dbReference>
<name>A0AAF0AV34_9SCHI</name>
<reference evidence="1 2" key="1">
    <citation type="journal article" date="2023" name="G3 (Bethesda)">
        <title>A high-quality reference genome for the fission yeast Schizosaccharomyces osmophilus.</title>
        <authorList>
            <person name="Jia G.S."/>
            <person name="Zhang W.C."/>
            <person name="Liang Y."/>
            <person name="Liu X.H."/>
            <person name="Rhind N."/>
            <person name="Pidoux A."/>
            <person name="Brysch-Herzberg M."/>
            <person name="Du L.L."/>
        </authorList>
    </citation>
    <scope>NUCLEOTIDE SEQUENCE [LARGE SCALE GENOMIC DNA]</scope>
    <source>
        <strain evidence="1 2">CBS 15793</strain>
    </source>
</reference>
<evidence type="ECO:0000313" key="1">
    <source>
        <dbReference type="EMBL" id="WBW73156.1"/>
    </source>
</evidence>
<proteinExistence type="predicted"/>
<dbReference type="Proteomes" id="UP001212411">
    <property type="component" value="Chromosome 2"/>
</dbReference>